<sequence length="169" mass="19180">MLVIFVALILQAGDYTQAQEDNTLYWCECALFREDGFLNEIEPNLQNLTGGYVNLGERLLCNNGDLNVCDRYCRRQIISEINGNYTFYTLIQDGTNHTGETYGDHMCERVGAYDKTELPIDSPGYAVFAFSRMQDCVTLDTTWYTFPDSQFDPPNNLCCNADGTYTGCF</sequence>
<protein>
    <submittedName>
        <fullName evidence="1">Uncharacterized protein</fullName>
    </submittedName>
</protein>
<gene>
    <name evidence="1" type="ORF">OFUS_LOCUS19978</name>
</gene>
<comment type="caution">
    <text evidence="1">The sequence shown here is derived from an EMBL/GenBank/DDBJ whole genome shotgun (WGS) entry which is preliminary data.</text>
</comment>
<dbReference type="Proteomes" id="UP000749559">
    <property type="component" value="Unassembled WGS sequence"/>
</dbReference>
<organism evidence="1 2">
    <name type="scientific">Owenia fusiformis</name>
    <name type="common">Polychaete worm</name>
    <dbReference type="NCBI Taxonomy" id="6347"/>
    <lineage>
        <taxon>Eukaryota</taxon>
        <taxon>Metazoa</taxon>
        <taxon>Spiralia</taxon>
        <taxon>Lophotrochozoa</taxon>
        <taxon>Annelida</taxon>
        <taxon>Polychaeta</taxon>
        <taxon>Sedentaria</taxon>
        <taxon>Canalipalpata</taxon>
        <taxon>Sabellida</taxon>
        <taxon>Oweniida</taxon>
        <taxon>Oweniidae</taxon>
        <taxon>Owenia</taxon>
    </lineage>
</organism>
<dbReference type="AlphaFoldDB" id="A0A8J1XZL1"/>
<reference evidence="1" key="1">
    <citation type="submission" date="2022-03" db="EMBL/GenBank/DDBJ databases">
        <authorList>
            <person name="Martin C."/>
        </authorList>
    </citation>
    <scope>NUCLEOTIDE SEQUENCE</scope>
</reference>
<name>A0A8J1XZL1_OWEFU</name>
<evidence type="ECO:0000313" key="1">
    <source>
        <dbReference type="EMBL" id="CAH1795441.1"/>
    </source>
</evidence>
<proteinExistence type="predicted"/>
<keyword evidence="2" id="KW-1185">Reference proteome</keyword>
<dbReference type="EMBL" id="CAIIXF020000009">
    <property type="protein sequence ID" value="CAH1795441.1"/>
    <property type="molecule type" value="Genomic_DNA"/>
</dbReference>
<evidence type="ECO:0000313" key="2">
    <source>
        <dbReference type="Proteomes" id="UP000749559"/>
    </source>
</evidence>
<accession>A0A8J1XZL1</accession>